<keyword evidence="3" id="KW-1185">Reference proteome</keyword>
<proteinExistence type="predicted"/>
<organism evidence="2 3">
    <name type="scientific">Planosporangium thailandense</name>
    <dbReference type="NCBI Taxonomy" id="765197"/>
    <lineage>
        <taxon>Bacteria</taxon>
        <taxon>Bacillati</taxon>
        <taxon>Actinomycetota</taxon>
        <taxon>Actinomycetes</taxon>
        <taxon>Micromonosporales</taxon>
        <taxon>Micromonosporaceae</taxon>
        <taxon>Planosporangium</taxon>
    </lineage>
</organism>
<gene>
    <name evidence="2" type="ORF">HC031_13295</name>
</gene>
<protein>
    <submittedName>
        <fullName evidence="2">Uncharacterized protein</fullName>
    </submittedName>
</protein>
<evidence type="ECO:0000313" key="3">
    <source>
        <dbReference type="Proteomes" id="UP000722989"/>
    </source>
</evidence>
<comment type="caution">
    <text evidence="2">The sequence shown here is derived from an EMBL/GenBank/DDBJ whole genome shotgun (WGS) entry which is preliminary data.</text>
</comment>
<feature type="transmembrane region" description="Helical" evidence="1">
    <location>
        <begin position="81"/>
        <end position="102"/>
    </location>
</feature>
<accession>A0ABX0XXB3</accession>
<feature type="transmembrane region" description="Helical" evidence="1">
    <location>
        <begin position="12"/>
        <end position="32"/>
    </location>
</feature>
<keyword evidence="1" id="KW-0812">Transmembrane</keyword>
<evidence type="ECO:0000313" key="2">
    <source>
        <dbReference type="EMBL" id="NJC70681.1"/>
    </source>
</evidence>
<feature type="transmembrane region" description="Helical" evidence="1">
    <location>
        <begin position="114"/>
        <end position="137"/>
    </location>
</feature>
<sequence>MRWLGLYLRSRGVPVALAVSVCVVAVVWGLFLGFSHHRDAGMRLVALAVMLAVVPVATTLAGPDDALERTASLPWPPRRAAHLLAALAVVTGLLLATQATAARFGPATVVLRDAAGLLGLTALGAAFLGAHRCWFAPVGWTLVVVPFLQPGGKAYEQGLAWMLQASGSRPATAVAVTLALVGAAAYTALGCPRRPASDPAAGS</sequence>
<dbReference type="RefSeq" id="WP_167925576.1">
    <property type="nucleotide sequence ID" value="NZ_JAATVY010000007.1"/>
</dbReference>
<dbReference type="EMBL" id="JAATVY010000007">
    <property type="protein sequence ID" value="NJC70681.1"/>
    <property type="molecule type" value="Genomic_DNA"/>
</dbReference>
<evidence type="ECO:0000256" key="1">
    <source>
        <dbReference type="SAM" id="Phobius"/>
    </source>
</evidence>
<keyword evidence="1" id="KW-0472">Membrane</keyword>
<feature type="transmembrane region" description="Helical" evidence="1">
    <location>
        <begin position="44"/>
        <end position="61"/>
    </location>
</feature>
<name>A0ABX0XXB3_9ACTN</name>
<feature type="transmembrane region" description="Helical" evidence="1">
    <location>
        <begin position="171"/>
        <end position="189"/>
    </location>
</feature>
<keyword evidence="1" id="KW-1133">Transmembrane helix</keyword>
<dbReference type="Proteomes" id="UP000722989">
    <property type="component" value="Unassembled WGS sequence"/>
</dbReference>
<reference evidence="2 3" key="1">
    <citation type="submission" date="2020-03" db="EMBL/GenBank/DDBJ databases">
        <title>WGS of the type strain of Planosporangium spp.</title>
        <authorList>
            <person name="Thawai C."/>
        </authorList>
    </citation>
    <scope>NUCLEOTIDE SEQUENCE [LARGE SCALE GENOMIC DNA]</scope>
    <source>
        <strain evidence="2 3">TBRC 5610</strain>
    </source>
</reference>